<comment type="caution">
    <text evidence="4">The sequence shown here is derived from an EMBL/GenBank/DDBJ whole genome shotgun (WGS) entry which is preliminary data.</text>
</comment>
<evidence type="ECO:0000259" key="3">
    <source>
        <dbReference type="SMART" id="SM00198"/>
    </source>
</evidence>
<dbReference type="InterPro" id="IPR035940">
    <property type="entry name" value="CAP_sf"/>
</dbReference>
<evidence type="ECO:0000256" key="2">
    <source>
        <dbReference type="SAM" id="SignalP"/>
    </source>
</evidence>
<organism evidence="4 5">
    <name type="scientific">Desmophyllum pertusum</name>
    <dbReference type="NCBI Taxonomy" id="174260"/>
    <lineage>
        <taxon>Eukaryota</taxon>
        <taxon>Metazoa</taxon>
        <taxon>Cnidaria</taxon>
        <taxon>Anthozoa</taxon>
        <taxon>Hexacorallia</taxon>
        <taxon>Scleractinia</taxon>
        <taxon>Caryophylliina</taxon>
        <taxon>Caryophylliidae</taxon>
        <taxon>Desmophyllum</taxon>
    </lineage>
</organism>
<feature type="domain" description="SCP" evidence="3">
    <location>
        <begin position="549"/>
        <end position="689"/>
    </location>
</feature>
<gene>
    <name evidence="4" type="ORF">OS493_005245</name>
</gene>
<dbReference type="OrthoDB" id="5983436at2759"/>
<dbReference type="Proteomes" id="UP001163046">
    <property type="component" value="Unassembled WGS sequence"/>
</dbReference>
<dbReference type="Pfam" id="PF00188">
    <property type="entry name" value="CAP"/>
    <property type="match status" value="1"/>
</dbReference>
<feature type="compositionally biased region" description="Polar residues" evidence="1">
    <location>
        <begin position="405"/>
        <end position="415"/>
    </location>
</feature>
<proteinExistence type="predicted"/>
<dbReference type="SMART" id="SM00198">
    <property type="entry name" value="SCP"/>
    <property type="match status" value="1"/>
</dbReference>
<feature type="compositionally biased region" description="Polar residues" evidence="1">
    <location>
        <begin position="373"/>
        <end position="398"/>
    </location>
</feature>
<feature type="chain" id="PRO_5040725370" description="SCP domain-containing protein" evidence="2">
    <location>
        <begin position="17"/>
        <end position="828"/>
    </location>
</feature>
<sequence>MCVLHYIVIILNIADAITPASSAKLAGIYSQDGETKDGSIPKNLSPKERMTVPRVLQKSASDSSALSFAFTLPVQHKTLPFKPNAPKKQFHPPLKTLTGMVNVKQNRLGNNLKKIVNGQRRGIEMGVKIDINANDGKTFELVGVPLAVSVEEKGGNKINKSVGLARDSTKGRFGAYDSSKGKPNTKWKARPLAYDTYNGMSPVPQFKHELTAKGNTPLDEDIIALGAPLIFTKQSKQVSAFLKHTEKDGNASYGILNGNTSKVDMHNTSTGRHFQNVDVSVEAQVQGERVQGAKVASKSSYHVDVHNKTAIINYTGVQQLFHVPKNNLSNNYLAEDNHNHGNNQQPNQWPTQQINASQDGSQEKIDGYDTEDITNNALHNTDSSRPASASSGEESLQHGTPRPPFQTTEQSQTEVYNEDGQGPNDSQDLERPTNATNYQDNDAKEHYDNQGHQSANTDQFGDDEENPTAFQVESAGPKEEEQMDHSQSISDDSNNIEQQDQEQIKEDEQFAGNPSTQFAGNPSIPVSNQRYMPVDEFGSPFYGNETDFNFQREALAAHNRYRAIHQAPPLELNQQLSMEATHFAKQLAELGVARHEVKENLRREGEGDNVARGCSEWGGLTASGAVHRWYTQVCYYDWNKRTIQPNTKNFMHLIWKGTSQVGIGRAFGMRRGLPCTFVVARYRPGVMNAFEMGSNIDKGLFLPSYCNADRDEGLMSTGYPSSFFLDSISKQNDESIHDSHSLSRSQNTAGLPAVVTYLPLSTWEKNIDAQDMRDILKAPNSFLPRVQLNEGRIQDDVSMVVDDNAWKRDYKEPKEKSGAHPNKHNNRQ</sequence>
<feature type="region of interest" description="Disordered" evidence="1">
    <location>
        <begin position="512"/>
        <end position="531"/>
    </location>
</feature>
<dbReference type="EMBL" id="MU826827">
    <property type="protein sequence ID" value="KAJ7374892.1"/>
    <property type="molecule type" value="Genomic_DNA"/>
</dbReference>
<feature type="region of interest" description="Disordered" evidence="1">
    <location>
        <begin position="807"/>
        <end position="828"/>
    </location>
</feature>
<dbReference type="SUPFAM" id="SSF55797">
    <property type="entry name" value="PR-1-like"/>
    <property type="match status" value="1"/>
</dbReference>
<reference evidence="4" key="1">
    <citation type="submission" date="2023-01" db="EMBL/GenBank/DDBJ databases">
        <title>Genome assembly of the deep-sea coral Lophelia pertusa.</title>
        <authorList>
            <person name="Herrera S."/>
            <person name="Cordes E."/>
        </authorList>
    </citation>
    <scope>NUCLEOTIDE SEQUENCE</scope>
    <source>
        <strain evidence="4">USNM1676648</strain>
        <tissue evidence="4">Polyp</tissue>
    </source>
</reference>
<dbReference type="CDD" id="cd05382">
    <property type="entry name" value="CAP_GAPR1-like"/>
    <property type="match status" value="1"/>
</dbReference>
<feature type="compositionally biased region" description="Polar residues" evidence="1">
    <location>
        <begin position="450"/>
        <end position="459"/>
    </location>
</feature>
<dbReference type="AlphaFoldDB" id="A0A9X0CSY1"/>
<protein>
    <recommendedName>
        <fullName evidence="3">SCP domain-containing protein</fullName>
    </recommendedName>
</protein>
<feature type="compositionally biased region" description="Polar residues" evidence="1">
    <location>
        <begin position="512"/>
        <end position="530"/>
    </location>
</feature>
<dbReference type="InterPro" id="IPR014044">
    <property type="entry name" value="CAP_dom"/>
</dbReference>
<accession>A0A9X0CSY1</accession>
<dbReference type="PANTHER" id="PTHR10334">
    <property type="entry name" value="CYSTEINE-RICH SECRETORY PROTEIN-RELATED"/>
    <property type="match status" value="1"/>
</dbReference>
<evidence type="ECO:0000313" key="4">
    <source>
        <dbReference type="EMBL" id="KAJ7374892.1"/>
    </source>
</evidence>
<feature type="signal peptide" evidence="2">
    <location>
        <begin position="1"/>
        <end position="16"/>
    </location>
</feature>
<keyword evidence="2" id="KW-0732">Signal</keyword>
<feature type="compositionally biased region" description="Basic and acidic residues" evidence="1">
    <location>
        <begin position="807"/>
        <end position="818"/>
    </location>
</feature>
<dbReference type="InterPro" id="IPR034113">
    <property type="entry name" value="SCP_GAPR1-like"/>
</dbReference>
<evidence type="ECO:0000256" key="1">
    <source>
        <dbReference type="SAM" id="MobiDB-lite"/>
    </source>
</evidence>
<dbReference type="InterPro" id="IPR001283">
    <property type="entry name" value="CRISP-related"/>
</dbReference>
<feature type="compositionally biased region" description="Low complexity" evidence="1">
    <location>
        <begin position="340"/>
        <end position="355"/>
    </location>
</feature>
<feature type="region of interest" description="Disordered" evidence="1">
    <location>
        <begin position="331"/>
        <end position="504"/>
    </location>
</feature>
<dbReference type="Gene3D" id="3.40.33.10">
    <property type="entry name" value="CAP"/>
    <property type="match status" value="1"/>
</dbReference>
<evidence type="ECO:0000313" key="5">
    <source>
        <dbReference type="Proteomes" id="UP001163046"/>
    </source>
</evidence>
<keyword evidence="5" id="KW-1185">Reference proteome</keyword>
<name>A0A9X0CSY1_9CNID</name>